<dbReference type="InterPro" id="IPR036866">
    <property type="entry name" value="RibonucZ/Hydroxyglut_hydro"/>
</dbReference>
<evidence type="ECO:0000256" key="11">
    <source>
        <dbReference type="ARBA" id="ARBA00030460"/>
    </source>
</evidence>
<name>A0A382J179_9ZZZZ</name>
<feature type="non-terminal residue" evidence="15">
    <location>
        <position position="1"/>
    </location>
</feature>
<feature type="domain" description="Rieske" evidence="14">
    <location>
        <begin position="44"/>
        <end position="132"/>
    </location>
</feature>
<evidence type="ECO:0000259" key="14">
    <source>
        <dbReference type="PROSITE" id="PS51296"/>
    </source>
</evidence>
<reference evidence="15" key="1">
    <citation type="submission" date="2018-05" db="EMBL/GenBank/DDBJ databases">
        <authorList>
            <person name="Lanie J.A."/>
            <person name="Ng W.-L."/>
            <person name="Kazmierczak K.M."/>
            <person name="Andrzejewski T.M."/>
            <person name="Davidsen T.M."/>
            <person name="Wayne K.J."/>
            <person name="Tettelin H."/>
            <person name="Glass J.I."/>
            <person name="Rusch D."/>
            <person name="Podicherti R."/>
            <person name="Tsui H.-C.T."/>
            <person name="Winkler M.E."/>
        </authorList>
    </citation>
    <scope>NUCLEOTIDE SEQUENCE</scope>
</reference>
<keyword evidence="8" id="KW-0408">Iron</keyword>
<dbReference type="GO" id="GO:0051537">
    <property type="term" value="F:2 iron, 2 sulfur cluster binding"/>
    <property type="evidence" value="ECO:0007669"/>
    <property type="project" value="UniProtKB-KW"/>
</dbReference>
<protein>
    <recommendedName>
        <fullName evidence="5">Cytidine monophosphate-N-acetylneuraminic acid hydroxylase</fullName>
        <ecNumber evidence="4">1.14.18.2</ecNumber>
    </recommendedName>
    <alternativeName>
        <fullName evidence="12">CMP-N-acetylneuraminate monooxygenase</fullName>
    </alternativeName>
    <alternativeName>
        <fullName evidence="11">CMP-Neu5Ac hydroxylase</fullName>
    </alternativeName>
    <alternativeName>
        <fullName evidence="10">CMP-NeuAc hydroxylase</fullName>
    </alternativeName>
</protein>
<dbReference type="GO" id="GO:0006054">
    <property type="term" value="P:N-acetylneuraminate metabolic process"/>
    <property type="evidence" value="ECO:0007669"/>
    <property type="project" value="UniProtKB-UniPathway"/>
</dbReference>
<evidence type="ECO:0000256" key="5">
    <source>
        <dbReference type="ARBA" id="ARBA00015403"/>
    </source>
</evidence>
<evidence type="ECO:0000256" key="12">
    <source>
        <dbReference type="ARBA" id="ARBA00033362"/>
    </source>
</evidence>
<evidence type="ECO:0000256" key="9">
    <source>
        <dbReference type="ARBA" id="ARBA00023014"/>
    </source>
</evidence>
<evidence type="ECO:0000256" key="6">
    <source>
        <dbReference type="ARBA" id="ARBA00022714"/>
    </source>
</evidence>
<feature type="non-terminal residue" evidence="15">
    <location>
        <position position="351"/>
    </location>
</feature>
<gene>
    <name evidence="15" type="ORF">METZ01_LOCUS258708</name>
</gene>
<dbReference type="UniPathway" id="UPA00628"/>
<dbReference type="EMBL" id="UINC01071154">
    <property type="protein sequence ID" value="SVC05854.1"/>
    <property type="molecule type" value="Genomic_DNA"/>
</dbReference>
<dbReference type="GO" id="GO:0030338">
    <property type="term" value="F:CMP-N-acetylneuraminate monooxygenase activity"/>
    <property type="evidence" value="ECO:0007669"/>
    <property type="project" value="UniProtKB-EC"/>
</dbReference>
<dbReference type="EC" id="1.14.18.2" evidence="4"/>
<evidence type="ECO:0000256" key="1">
    <source>
        <dbReference type="ARBA" id="ARBA00003414"/>
    </source>
</evidence>
<dbReference type="PANTHER" id="PTHR46522">
    <property type="entry name" value="CYTIDINE MONOPHOSPHATE-N-ACETYLNEURAMINIC ACID HYDROXYLASE"/>
    <property type="match status" value="1"/>
</dbReference>
<dbReference type="InterPro" id="IPR017941">
    <property type="entry name" value="Rieske_2Fe-2S"/>
</dbReference>
<dbReference type="PANTHER" id="PTHR46522:SF1">
    <property type="entry name" value="INACTIVE CYTIDINE MONOPHOSPHATE-N-ACETYLNEURAMINIC ACID HYDROXYLASE"/>
    <property type="match status" value="1"/>
</dbReference>
<dbReference type="GO" id="GO:0046872">
    <property type="term" value="F:metal ion binding"/>
    <property type="evidence" value="ECO:0007669"/>
    <property type="project" value="UniProtKB-KW"/>
</dbReference>
<sequence length="351" mass="40394">SPLKSKVARARLANGIEVTSYILGVGHNLLNCVGDLKYKNRRTEISIPLSDIREGVNEFKNHFVYKEGDKISVYDRICNHSGGKLFLESKNKNCAKCPLHGWEFFLETGMYKNNLKKSPIAYSIQDNKMIFTKIDPIPHLDVQEKEKKITIEYINHAFLIFQGESFSFAIDPWAIGSALSTGWWSARPRRSDWANILNKGDFIYISHNHNDHLHQHTLSKVRRDMKFYVPKFKTDSVKRILLKFGFKNIEYLEFEKVYSLSTDDDFKITCLKSGDHREDSGIYFRYGVFDFLNTIDANFVDFEKLPQKVTVFAADIIMGSGEFPLCFDAISSEEKVKIMKKNLGAGLDLKN</sequence>
<keyword evidence="9" id="KW-0411">Iron-sulfur</keyword>
<dbReference type="GO" id="GO:0046381">
    <property type="term" value="P:CMP-N-acetylneuraminate metabolic process"/>
    <property type="evidence" value="ECO:0007669"/>
    <property type="project" value="TreeGrafter"/>
</dbReference>
<comment type="similarity">
    <text evidence="3">Belongs to the CMP-Neu5Ac hydroxylase family.</text>
</comment>
<dbReference type="InterPro" id="IPR036922">
    <property type="entry name" value="Rieske_2Fe-2S_sf"/>
</dbReference>
<evidence type="ECO:0000256" key="10">
    <source>
        <dbReference type="ARBA" id="ARBA00029883"/>
    </source>
</evidence>
<organism evidence="15">
    <name type="scientific">marine metagenome</name>
    <dbReference type="NCBI Taxonomy" id="408172"/>
    <lineage>
        <taxon>unclassified sequences</taxon>
        <taxon>metagenomes</taxon>
        <taxon>ecological metagenomes</taxon>
    </lineage>
</organism>
<dbReference type="GO" id="GO:0005737">
    <property type="term" value="C:cytoplasm"/>
    <property type="evidence" value="ECO:0007669"/>
    <property type="project" value="TreeGrafter"/>
</dbReference>
<dbReference type="Pfam" id="PF00355">
    <property type="entry name" value="Rieske"/>
    <property type="match status" value="1"/>
</dbReference>
<comment type="catalytic activity">
    <reaction evidence="13">
        <text>CMP-N-acetyl-beta-neuraminate + 2 Fe(II)-[cytochrome b5] + O2 + 2 H(+) = CMP-N-glycoloyl-beta-neuraminate + 2 Fe(III)-[cytochrome b5] + H2O</text>
        <dbReference type="Rhea" id="RHEA:16145"/>
        <dbReference type="Rhea" id="RHEA-COMP:10438"/>
        <dbReference type="Rhea" id="RHEA-COMP:10439"/>
        <dbReference type="ChEBI" id="CHEBI:15377"/>
        <dbReference type="ChEBI" id="CHEBI:15378"/>
        <dbReference type="ChEBI" id="CHEBI:15379"/>
        <dbReference type="ChEBI" id="CHEBI:29033"/>
        <dbReference type="ChEBI" id="CHEBI:29034"/>
        <dbReference type="ChEBI" id="CHEBI:57812"/>
        <dbReference type="ChEBI" id="CHEBI:58376"/>
        <dbReference type="EC" id="1.14.18.2"/>
    </reaction>
</comment>
<dbReference type="SUPFAM" id="SSF56281">
    <property type="entry name" value="Metallo-hydrolase/oxidoreductase"/>
    <property type="match status" value="1"/>
</dbReference>
<dbReference type="Gene3D" id="3.60.15.10">
    <property type="entry name" value="Ribonuclease Z/Hydroxyacylglutathione hydrolase-like"/>
    <property type="match status" value="1"/>
</dbReference>
<evidence type="ECO:0000256" key="4">
    <source>
        <dbReference type="ARBA" id="ARBA00011904"/>
    </source>
</evidence>
<evidence type="ECO:0000256" key="8">
    <source>
        <dbReference type="ARBA" id="ARBA00023004"/>
    </source>
</evidence>
<keyword evidence="6" id="KW-0001">2Fe-2S</keyword>
<dbReference type="PROSITE" id="PS51296">
    <property type="entry name" value="RIESKE"/>
    <property type="match status" value="1"/>
</dbReference>
<dbReference type="InterPro" id="IPR027033">
    <property type="entry name" value="Cnh"/>
</dbReference>
<dbReference type="SUPFAM" id="SSF50022">
    <property type="entry name" value="ISP domain"/>
    <property type="match status" value="1"/>
</dbReference>
<keyword evidence="7" id="KW-0479">Metal-binding</keyword>
<proteinExistence type="inferred from homology"/>
<evidence type="ECO:0000256" key="2">
    <source>
        <dbReference type="ARBA" id="ARBA00005141"/>
    </source>
</evidence>
<comment type="function">
    <text evidence="1">Sialic acids are components of carbohydrate chains of glycoconjugates and are involved in cell-cell recognition and cell-pathogen interactions. Catalyzes the conversion of CMP-N-acetylneuraminic acid (CMP-Neu5Ac) into its hydroxylated derivative CMP-N-glycolylneuraminic acid (CMP-Neu5Gc), a sialic acid abundantly expressed at the surface of many cells.</text>
</comment>
<comment type="pathway">
    <text evidence="2">Amino-sugar metabolism; N-acetylneuraminate metabolism.</text>
</comment>
<evidence type="ECO:0000256" key="7">
    <source>
        <dbReference type="ARBA" id="ARBA00022723"/>
    </source>
</evidence>
<dbReference type="Gene3D" id="2.102.10.10">
    <property type="entry name" value="Rieske [2Fe-2S] iron-sulphur domain"/>
    <property type="match status" value="1"/>
</dbReference>
<accession>A0A382J179</accession>
<dbReference type="AlphaFoldDB" id="A0A382J179"/>
<evidence type="ECO:0000313" key="15">
    <source>
        <dbReference type="EMBL" id="SVC05854.1"/>
    </source>
</evidence>
<evidence type="ECO:0000256" key="3">
    <source>
        <dbReference type="ARBA" id="ARBA00010303"/>
    </source>
</evidence>
<evidence type="ECO:0000256" key="13">
    <source>
        <dbReference type="ARBA" id="ARBA00048491"/>
    </source>
</evidence>